<name>V7HW30_9LACO</name>
<dbReference type="RefSeq" id="WP_023860322.1">
    <property type="nucleotide sequence ID" value="NZ_AWWH01000183.1"/>
</dbReference>
<accession>V7HW30</accession>
<sequence length="79" mass="8948">MGIYKSKEEQDLDKKLIQVNKNLHQLLETAENEGTLTDLDTGKVSGAQDIYLELAQEAIQASRLMREWDALIEQDDDVA</sequence>
<dbReference type="GO" id="GO:0005524">
    <property type="term" value="F:ATP binding"/>
    <property type="evidence" value="ECO:0007669"/>
    <property type="project" value="UniProtKB-KW"/>
</dbReference>
<comment type="caution">
    <text evidence="1">The sequence shown here is derived from an EMBL/GenBank/DDBJ whole genome shotgun (WGS) entry which is preliminary data.</text>
</comment>
<reference evidence="1 2" key="1">
    <citation type="journal article" date="2014" name="Genome Announc.">
        <title>The Genome of the Predominant Equine Lactobacillus Species, Lactobacillus equi, Is Reflective of Its Lifestyle Adaptations to an Herbivorous Host.</title>
        <authorList>
            <person name="O'Donnell M.M."/>
            <person name="Harris H.M."/>
            <person name="O'Toole P.W."/>
            <person name="Ross R.P."/>
        </authorList>
    </citation>
    <scope>NUCLEOTIDE SEQUENCE [LARGE SCALE GENOMIC DNA]</scope>
    <source>
        <strain evidence="1 2">DPC 6820</strain>
    </source>
</reference>
<dbReference type="EMBL" id="AWWH01000183">
    <property type="protein sequence ID" value="ETA73475.1"/>
    <property type="molecule type" value="Genomic_DNA"/>
</dbReference>
<evidence type="ECO:0000313" key="1">
    <source>
        <dbReference type="EMBL" id="ETA73475.1"/>
    </source>
</evidence>
<dbReference type="Proteomes" id="UP000018559">
    <property type="component" value="Unassembled WGS sequence"/>
</dbReference>
<organism evidence="1 2">
    <name type="scientific">Ligilactobacillus equi DPC 6820</name>
    <dbReference type="NCBI Taxonomy" id="1392007"/>
    <lineage>
        <taxon>Bacteria</taxon>
        <taxon>Bacillati</taxon>
        <taxon>Bacillota</taxon>
        <taxon>Bacilli</taxon>
        <taxon>Lactobacillales</taxon>
        <taxon>Lactobacillaceae</taxon>
        <taxon>Ligilactobacillus</taxon>
    </lineage>
</organism>
<keyword evidence="2" id="KW-1185">Reference proteome</keyword>
<keyword evidence="1" id="KW-0547">Nucleotide-binding</keyword>
<keyword evidence="1" id="KW-0067">ATP-binding</keyword>
<gene>
    <name evidence="1" type="ORF">LEQ_1847</name>
</gene>
<proteinExistence type="predicted"/>
<dbReference type="PATRIC" id="fig|1392007.3.peg.1725"/>
<evidence type="ECO:0000313" key="2">
    <source>
        <dbReference type="Proteomes" id="UP000018559"/>
    </source>
</evidence>
<protein>
    <submittedName>
        <fullName evidence="1">Molybdate transporter ATP-binding protein</fullName>
    </submittedName>
</protein>
<dbReference type="AlphaFoldDB" id="V7HW30"/>